<evidence type="ECO:0000313" key="1">
    <source>
        <dbReference type="EMBL" id="RZO76923.1"/>
    </source>
</evidence>
<proteinExistence type="predicted"/>
<dbReference type="AlphaFoldDB" id="A0A520S379"/>
<reference evidence="1 2" key="1">
    <citation type="submission" date="2019-02" db="EMBL/GenBank/DDBJ databases">
        <title>Prokaryotic population dynamics and viral predation in marine succession experiment using metagenomics: the confinement effect.</title>
        <authorList>
            <person name="Haro-Moreno J.M."/>
            <person name="Rodriguez-Valera F."/>
            <person name="Lopez-Perez M."/>
        </authorList>
    </citation>
    <scope>NUCLEOTIDE SEQUENCE [LARGE SCALE GENOMIC DNA]</scope>
    <source>
        <strain evidence="1">MED-G158</strain>
    </source>
</reference>
<organism evidence="1 2">
    <name type="scientific">OM182 bacterium</name>
    <dbReference type="NCBI Taxonomy" id="2510334"/>
    <lineage>
        <taxon>Bacteria</taxon>
        <taxon>Pseudomonadati</taxon>
        <taxon>Pseudomonadota</taxon>
        <taxon>Gammaproteobacteria</taxon>
        <taxon>OMG group</taxon>
        <taxon>OM182 clade</taxon>
    </lineage>
</organism>
<protein>
    <recommendedName>
        <fullName evidence="3">TonB-dependent receptor</fullName>
    </recommendedName>
</protein>
<evidence type="ECO:0000313" key="2">
    <source>
        <dbReference type="Proteomes" id="UP000320404"/>
    </source>
</evidence>
<comment type="caution">
    <text evidence="1">The sequence shown here is derived from an EMBL/GenBank/DDBJ whole genome shotgun (WGS) entry which is preliminary data.</text>
</comment>
<dbReference type="EMBL" id="SHAH01000022">
    <property type="protein sequence ID" value="RZO76923.1"/>
    <property type="molecule type" value="Genomic_DNA"/>
</dbReference>
<name>A0A520S379_9GAMM</name>
<evidence type="ECO:0008006" key="3">
    <source>
        <dbReference type="Google" id="ProtNLM"/>
    </source>
</evidence>
<dbReference type="Proteomes" id="UP000320404">
    <property type="component" value="Unassembled WGS sequence"/>
</dbReference>
<gene>
    <name evidence="1" type="ORF">EVA69_02425</name>
</gene>
<accession>A0A520S379</accession>
<sequence>MESEGRIGLVGMEGVLNLVWLPFGELNFVFIRGLTDDLAMTFKAKNIGDQRNEITQNGFIKIGYNRSREFSF</sequence>